<evidence type="ECO:0000313" key="3">
    <source>
        <dbReference type="Proteomes" id="UP001488805"/>
    </source>
</evidence>
<gene>
    <name evidence="2" type="ORF">VZT92_017802</name>
</gene>
<proteinExistence type="predicted"/>
<name>A0AAW1ENV8_ZOAVI</name>
<accession>A0AAW1ENV8</accession>
<evidence type="ECO:0000256" key="1">
    <source>
        <dbReference type="SAM" id="MobiDB-lite"/>
    </source>
</evidence>
<dbReference type="EMBL" id="JBCEZU010000156">
    <property type="protein sequence ID" value="KAK9523921.1"/>
    <property type="molecule type" value="Genomic_DNA"/>
</dbReference>
<protein>
    <submittedName>
        <fullName evidence="2">Uncharacterized protein</fullName>
    </submittedName>
</protein>
<sequence>MDVMTSSRAHDGEEAGHSPGHVSLISLLEGQRAAPCHRLTAAHCRDGGGGFERRTHRQIADKMTRVLI</sequence>
<organism evidence="2 3">
    <name type="scientific">Zoarces viviparus</name>
    <name type="common">Viviparous eelpout</name>
    <name type="synonym">Blennius viviparus</name>
    <dbReference type="NCBI Taxonomy" id="48416"/>
    <lineage>
        <taxon>Eukaryota</taxon>
        <taxon>Metazoa</taxon>
        <taxon>Chordata</taxon>
        <taxon>Craniata</taxon>
        <taxon>Vertebrata</taxon>
        <taxon>Euteleostomi</taxon>
        <taxon>Actinopterygii</taxon>
        <taxon>Neopterygii</taxon>
        <taxon>Teleostei</taxon>
        <taxon>Neoteleostei</taxon>
        <taxon>Acanthomorphata</taxon>
        <taxon>Eupercaria</taxon>
        <taxon>Perciformes</taxon>
        <taxon>Cottioidei</taxon>
        <taxon>Zoarcales</taxon>
        <taxon>Zoarcidae</taxon>
        <taxon>Zoarcinae</taxon>
        <taxon>Zoarces</taxon>
    </lineage>
</organism>
<comment type="caution">
    <text evidence="2">The sequence shown here is derived from an EMBL/GenBank/DDBJ whole genome shotgun (WGS) entry which is preliminary data.</text>
</comment>
<dbReference type="Proteomes" id="UP001488805">
    <property type="component" value="Unassembled WGS sequence"/>
</dbReference>
<feature type="region of interest" description="Disordered" evidence="1">
    <location>
        <begin position="1"/>
        <end position="20"/>
    </location>
</feature>
<dbReference type="AlphaFoldDB" id="A0AAW1ENV8"/>
<keyword evidence="3" id="KW-1185">Reference proteome</keyword>
<reference evidence="2 3" key="1">
    <citation type="journal article" date="2024" name="Genome Biol. Evol.">
        <title>Chromosome-level genome assembly of the viviparous eelpout Zoarces viviparus.</title>
        <authorList>
            <person name="Fuhrmann N."/>
            <person name="Brasseur M.V."/>
            <person name="Bakowski C.E."/>
            <person name="Podsiadlowski L."/>
            <person name="Prost S."/>
            <person name="Krehenwinkel H."/>
            <person name="Mayer C."/>
        </authorList>
    </citation>
    <scope>NUCLEOTIDE SEQUENCE [LARGE SCALE GENOMIC DNA]</scope>
    <source>
        <strain evidence="2">NO-MEL_2022_Ind0_liver</strain>
    </source>
</reference>
<evidence type="ECO:0000313" key="2">
    <source>
        <dbReference type="EMBL" id="KAK9523921.1"/>
    </source>
</evidence>